<accession>A0ABX7Y505</accession>
<keyword evidence="4 5" id="KW-0472">Membrane</keyword>
<feature type="transmembrane region" description="Helical" evidence="5">
    <location>
        <begin position="247"/>
        <end position="270"/>
    </location>
</feature>
<feature type="transmembrane region" description="Helical" evidence="5">
    <location>
        <begin position="143"/>
        <end position="160"/>
    </location>
</feature>
<feature type="transmembrane region" description="Helical" evidence="5">
    <location>
        <begin position="49"/>
        <end position="71"/>
    </location>
</feature>
<name>A0ABX7Y505_9ACTN</name>
<comment type="subcellular location">
    <subcellularLocation>
        <location evidence="1">Membrane</location>
        <topology evidence="1">Multi-pass membrane protein</topology>
    </subcellularLocation>
</comment>
<dbReference type="Pfam" id="PF07690">
    <property type="entry name" value="MFS_1"/>
    <property type="match status" value="1"/>
</dbReference>
<evidence type="ECO:0000256" key="3">
    <source>
        <dbReference type="ARBA" id="ARBA00022989"/>
    </source>
</evidence>
<reference evidence="6 7" key="1">
    <citation type="submission" date="2021-03" db="EMBL/GenBank/DDBJ databases">
        <title>Human Oral Microbial Genomes.</title>
        <authorList>
            <person name="Johnston C.D."/>
            <person name="Chen T."/>
            <person name="Dewhirst F.E."/>
        </authorList>
    </citation>
    <scope>NUCLEOTIDE SEQUENCE [LARGE SCALE GENOMIC DNA]</scope>
    <source>
        <strain evidence="6 7">DSMZ 100122</strain>
    </source>
</reference>
<protein>
    <submittedName>
        <fullName evidence="6">MFS transporter</fullName>
    </submittedName>
</protein>
<dbReference type="InterPro" id="IPR036259">
    <property type="entry name" value="MFS_trans_sf"/>
</dbReference>
<dbReference type="RefSeq" id="WP_212323715.1">
    <property type="nucleotide sequence ID" value="NZ_AP024463.1"/>
</dbReference>
<evidence type="ECO:0000256" key="5">
    <source>
        <dbReference type="SAM" id="Phobius"/>
    </source>
</evidence>
<proteinExistence type="predicted"/>
<dbReference type="Proteomes" id="UP000678513">
    <property type="component" value="Chromosome"/>
</dbReference>
<evidence type="ECO:0000313" key="7">
    <source>
        <dbReference type="Proteomes" id="UP000678513"/>
    </source>
</evidence>
<dbReference type="CDD" id="cd17393">
    <property type="entry name" value="MFS_MosC_like"/>
    <property type="match status" value="1"/>
</dbReference>
<evidence type="ECO:0000256" key="2">
    <source>
        <dbReference type="ARBA" id="ARBA00022692"/>
    </source>
</evidence>
<dbReference type="PANTHER" id="PTHR23514">
    <property type="entry name" value="BYPASS OF STOP CODON PROTEIN 6"/>
    <property type="match status" value="1"/>
</dbReference>
<keyword evidence="7" id="KW-1185">Reference proteome</keyword>
<evidence type="ECO:0000256" key="1">
    <source>
        <dbReference type="ARBA" id="ARBA00004141"/>
    </source>
</evidence>
<organism evidence="6 7">
    <name type="scientific">Arachnia rubra</name>
    <dbReference type="NCBI Taxonomy" id="1547448"/>
    <lineage>
        <taxon>Bacteria</taxon>
        <taxon>Bacillati</taxon>
        <taxon>Actinomycetota</taxon>
        <taxon>Actinomycetes</taxon>
        <taxon>Propionibacteriales</taxon>
        <taxon>Propionibacteriaceae</taxon>
        <taxon>Arachnia</taxon>
    </lineage>
</organism>
<feature type="transmembrane region" description="Helical" evidence="5">
    <location>
        <begin position="306"/>
        <end position="328"/>
    </location>
</feature>
<dbReference type="Gene3D" id="1.20.1250.20">
    <property type="entry name" value="MFS general substrate transporter like domains"/>
    <property type="match status" value="1"/>
</dbReference>
<dbReference type="SUPFAM" id="SSF103473">
    <property type="entry name" value="MFS general substrate transporter"/>
    <property type="match status" value="1"/>
</dbReference>
<evidence type="ECO:0000313" key="6">
    <source>
        <dbReference type="EMBL" id="QUC08147.1"/>
    </source>
</evidence>
<keyword evidence="2 5" id="KW-0812">Transmembrane</keyword>
<evidence type="ECO:0000256" key="4">
    <source>
        <dbReference type="ARBA" id="ARBA00023136"/>
    </source>
</evidence>
<feature type="transmembrane region" description="Helical" evidence="5">
    <location>
        <begin position="340"/>
        <end position="358"/>
    </location>
</feature>
<feature type="transmembrane region" description="Helical" evidence="5">
    <location>
        <begin position="166"/>
        <end position="188"/>
    </location>
</feature>
<dbReference type="InterPro" id="IPR051788">
    <property type="entry name" value="MFS_Transporter"/>
</dbReference>
<dbReference type="PANTHER" id="PTHR23514:SF13">
    <property type="entry name" value="INNER MEMBRANE PROTEIN YBJJ"/>
    <property type="match status" value="1"/>
</dbReference>
<sequence length="394" mass="41217">MHPIPDVTPAARRARWGVILLFWLNGAAAASIIPRYPEIKSRLVIDDQWWGLLIALAPLGGLVAGLVTAALIRRFSSATVAVVFQAVSVAMLSLIGNASVAWMLAAGVFLMAAGDALTDIAMNAHGLRVQRLYQRPILNSFHGWWSIGAVCGGLLGSAAKQGGVPIWLQCLIAAGAFVVMALGAKSLLLPGKDHDPAASQAGGTRRRLPTPTLLRLLALGSLGAAAMLMEDTGATWGAIYLDRQFEIIPFLTGMAFVALQGAQLIGRFTGDALVARIGPRPAVVQGAAIACLGMGISLVWPTVVTAILGFACVGWGIATAIPSAMHAADELPGMNHGNGLMIVTWMMRFGFFVGPPLIGALSEATELRLALWVVPVFAVVILLLSPSLGRSKAS</sequence>
<feature type="transmembrane region" description="Helical" evidence="5">
    <location>
        <begin position="208"/>
        <end position="227"/>
    </location>
</feature>
<dbReference type="EMBL" id="CP072384">
    <property type="protein sequence ID" value="QUC08147.1"/>
    <property type="molecule type" value="Genomic_DNA"/>
</dbReference>
<dbReference type="InterPro" id="IPR011701">
    <property type="entry name" value="MFS"/>
</dbReference>
<feature type="transmembrane region" description="Helical" evidence="5">
    <location>
        <begin position="370"/>
        <end position="389"/>
    </location>
</feature>
<gene>
    <name evidence="6" type="ORF">J5A65_14805</name>
</gene>
<keyword evidence="3 5" id="KW-1133">Transmembrane helix</keyword>